<dbReference type="Gene3D" id="3.10.580.10">
    <property type="entry name" value="CBS-domain"/>
    <property type="match status" value="1"/>
</dbReference>
<dbReference type="OrthoDB" id="9762536at2"/>
<dbReference type="EC" id="5.3.1.13" evidence="10"/>
<dbReference type="CDD" id="cd05014">
    <property type="entry name" value="SIS_Kpsf"/>
    <property type="match status" value="1"/>
</dbReference>
<comment type="similarity">
    <text evidence="1 4">Belongs to the SIS family. GutQ/KpsF subfamily.</text>
</comment>
<feature type="site" description="Catalytically relevant" evidence="6">
    <location>
        <position position="64"/>
    </location>
</feature>
<dbReference type="KEGG" id="lcre:Pla8534_27230"/>
<keyword evidence="10" id="KW-0413">Isomerase</keyword>
<evidence type="ECO:0000259" key="8">
    <source>
        <dbReference type="PROSITE" id="PS51371"/>
    </source>
</evidence>
<dbReference type="RefSeq" id="WP_145053706.1">
    <property type="nucleotide sequence ID" value="NZ_CP036433.1"/>
</dbReference>
<feature type="site" description="Catalytically relevant" evidence="6">
    <location>
        <position position="157"/>
    </location>
</feature>
<feature type="domain" description="SIS" evidence="9">
    <location>
        <begin position="46"/>
        <end position="189"/>
    </location>
</feature>
<dbReference type="InterPro" id="IPR000644">
    <property type="entry name" value="CBS_dom"/>
</dbReference>
<sequence>MAAPARNWTPQTSDAETLKLGREILLAEAQAVLSVADRLDPQFCRAVDCIAACQGHVVAIGMGKCSYVGQKISATLASTGAPSYFLHPAEAMHGDLGRLRPGDVALMLSFSGETAEMVDILPALQGLGAVIVAITASHDSTLGRAARIVLQLGQIEEACSLKLAPSASTTAMLALGDALALSVSKQRQFQPEDFARFHPGGSLGRRLAKVEECMRPLETCRISLETETVREALVRQSSPGRRSGALMLVDADGRLTGVFTDSDLARLLERRRDAFIDHPLCEVMTRSPKTAAAGSRMTAALAVLAQHKLSELPVVDAAGRPLGMLDITDLVGTAEASDEMAESPEGVEPVLFPIRNKT</sequence>
<dbReference type="InterPro" id="IPR035474">
    <property type="entry name" value="SIS_Kpsf"/>
</dbReference>
<evidence type="ECO:0000259" key="9">
    <source>
        <dbReference type="PROSITE" id="PS51464"/>
    </source>
</evidence>
<protein>
    <submittedName>
        <fullName evidence="10">Arabinose 5-phosphate isomerase KpsF</fullName>
        <ecNumber evidence="10">5.3.1.13</ecNumber>
    </submittedName>
</protein>
<gene>
    <name evidence="10" type="primary">kpsF</name>
    <name evidence="10" type="ORF">Pla8534_27230</name>
</gene>
<evidence type="ECO:0000313" key="10">
    <source>
        <dbReference type="EMBL" id="QDU94915.1"/>
    </source>
</evidence>
<dbReference type="InterPro" id="IPR046342">
    <property type="entry name" value="CBS_dom_sf"/>
</dbReference>
<dbReference type="SMART" id="SM00116">
    <property type="entry name" value="CBS"/>
    <property type="match status" value="2"/>
</dbReference>
<evidence type="ECO:0000313" key="11">
    <source>
        <dbReference type="Proteomes" id="UP000317648"/>
    </source>
</evidence>
<dbReference type="InterPro" id="IPR004800">
    <property type="entry name" value="KdsD/KpsF-type"/>
</dbReference>
<dbReference type="InterPro" id="IPR050986">
    <property type="entry name" value="GutQ/KpsF_isomerases"/>
</dbReference>
<dbReference type="InterPro" id="IPR001347">
    <property type="entry name" value="SIS_dom"/>
</dbReference>
<evidence type="ECO:0000256" key="7">
    <source>
        <dbReference type="PROSITE-ProRule" id="PRU00703"/>
    </source>
</evidence>
<evidence type="ECO:0000256" key="1">
    <source>
        <dbReference type="ARBA" id="ARBA00008165"/>
    </source>
</evidence>
<reference evidence="10 11" key="1">
    <citation type="submission" date="2019-02" db="EMBL/GenBank/DDBJ databases">
        <title>Deep-cultivation of Planctomycetes and their phenomic and genomic characterization uncovers novel biology.</title>
        <authorList>
            <person name="Wiegand S."/>
            <person name="Jogler M."/>
            <person name="Boedeker C."/>
            <person name="Pinto D."/>
            <person name="Vollmers J."/>
            <person name="Rivas-Marin E."/>
            <person name="Kohn T."/>
            <person name="Peeters S.H."/>
            <person name="Heuer A."/>
            <person name="Rast P."/>
            <person name="Oberbeckmann S."/>
            <person name="Bunk B."/>
            <person name="Jeske O."/>
            <person name="Meyerdierks A."/>
            <person name="Storesund J.E."/>
            <person name="Kallscheuer N."/>
            <person name="Luecker S."/>
            <person name="Lage O.M."/>
            <person name="Pohl T."/>
            <person name="Merkel B.J."/>
            <person name="Hornburger P."/>
            <person name="Mueller R.-W."/>
            <person name="Bruemmer F."/>
            <person name="Labrenz M."/>
            <person name="Spormann A.M."/>
            <person name="Op den Camp H."/>
            <person name="Overmann J."/>
            <person name="Amann R."/>
            <person name="Jetten M.S.M."/>
            <person name="Mascher T."/>
            <person name="Medema M.H."/>
            <person name="Devos D.P."/>
            <person name="Kaster A.-K."/>
            <person name="Ovreas L."/>
            <person name="Rohde M."/>
            <person name="Galperin M.Y."/>
            <person name="Jogler C."/>
        </authorList>
    </citation>
    <scope>NUCLEOTIDE SEQUENCE [LARGE SCALE GENOMIC DNA]</scope>
    <source>
        <strain evidence="10 11">Pla85_3_4</strain>
    </source>
</reference>
<dbReference type="GO" id="GO:0046872">
    <property type="term" value="F:metal ion binding"/>
    <property type="evidence" value="ECO:0007669"/>
    <property type="project" value="UniProtKB-KW"/>
</dbReference>
<organism evidence="10 11">
    <name type="scientific">Lignipirellula cremea</name>
    <dbReference type="NCBI Taxonomy" id="2528010"/>
    <lineage>
        <taxon>Bacteria</taxon>
        <taxon>Pseudomonadati</taxon>
        <taxon>Planctomycetota</taxon>
        <taxon>Planctomycetia</taxon>
        <taxon>Pirellulales</taxon>
        <taxon>Pirellulaceae</taxon>
        <taxon>Lignipirellula</taxon>
    </lineage>
</organism>
<dbReference type="FunFam" id="3.40.50.10490:FF:000011">
    <property type="entry name" value="Arabinose 5-phosphate isomerase"/>
    <property type="match status" value="1"/>
</dbReference>
<dbReference type="GO" id="GO:0005975">
    <property type="term" value="P:carbohydrate metabolic process"/>
    <property type="evidence" value="ECO:0007669"/>
    <property type="project" value="InterPro"/>
</dbReference>
<dbReference type="GO" id="GO:0019146">
    <property type="term" value="F:arabinose-5-phosphate isomerase activity"/>
    <property type="evidence" value="ECO:0007669"/>
    <property type="project" value="UniProtKB-EC"/>
</dbReference>
<dbReference type="Proteomes" id="UP000317648">
    <property type="component" value="Chromosome"/>
</dbReference>
<keyword evidence="5" id="KW-0479">Metal-binding</keyword>
<keyword evidence="5" id="KW-0862">Zinc</keyword>
<dbReference type="InterPro" id="IPR046348">
    <property type="entry name" value="SIS_dom_sf"/>
</dbReference>
<evidence type="ECO:0000256" key="6">
    <source>
        <dbReference type="PIRSR" id="PIRSR004692-3"/>
    </source>
</evidence>
<evidence type="ECO:0000256" key="4">
    <source>
        <dbReference type="PIRNR" id="PIRNR004692"/>
    </source>
</evidence>
<name>A0A518DSU8_9BACT</name>
<feature type="binding site" evidence="5">
    <location>
        <position position="87"/>
    </location>
    <ligand>
        <name>Zn(2+)</name>
        <dbReference type="ChEBI" id="CHEBI:29105"/>
    </ligand>
</feature>
<feature type="site" description="Catalytically relevant" evidence="6">
    <location>
        <position position="116"/>
    </location>
</feature>
<dbReference type="Pfam" id="PF01380">
    <property type="entry name" value="SIS"/>
    <property type="match status" value="1"/>
</dbReference>
<evidence type="ECO:0000256" key="5">
    <source>
        <dbReference type="PIRSR" id="PIRSR004692-2"/>
    </source>
</evidence>
<dbReference type="GO" id="GO:1901135">
    <property type="term" value="P:carbohydrate derivative metabolic process"/>
    <property type="evidence" value="ECO:0007669"/>
    <property type="project" value="InterPro"/>
</dbReference>
<dbReference type="EMBL" id="CP036433">
    <property type="protein sequence ID" value="QDU94915.1"/>
    <property type="molecule type" value="Genomic_DNA"/>
</dbReference>
<dbReference type="Pfam" id="PF00571">
    <property type="entry name" value="CBS"/>
    <property type="match status" value="2"/>
</dbReference>
<keyword evidence="3 7" id="KW-0129">CBS domain</keyword>
<dbReference type="GO" id="GO:0097367">
    <property type="term" value="F:carbohydrate derivative binding"/>
    <property type="evidence" value="ECO:0007669"/>
    <property type="project" value="InterPro"/>
</dbReference>
<dbReference type="SUPFAM" id="SSF53697">
    <property type="entry name" value="SIS domain"/>
    <property type="match status" value="1"/>
</dbReference>
<dbReference type="PROSITE" id="PS51464">
    <property type="entry name" value="SIS"/>
    <property type="match status" value="1"/>
</dbReference>
<evidence type="ECO:0000256" key="2">
    <source>
        <dbReference type="ARBA" id="ARBA00022737"/>
    </source>
</evidence>
<proteinExistence type="inferred from homology"/>
<accession>A0A518DSU8</accession>
<dbReference type="PROSITE" id="PS51371">
    <property type="entry name" value="CBS"/>
    <property type="match status" value="2"/>
</dbReference>
<keyword evidence="2" id="KW-0677">Repeat</keyword>
<dbReference type="PANTHER" id="PTHR42745">
    <property type="match status" value="1"/>
</dbReference>
<feature type="site" description="Catalytically relevant" evidence="6">
    <location>
        <position position="198"/>
    </location>
</feature>
<keyword evidence="11" id="KW-1185">Reference proteome</keyword>
<dbReference type="AlphaFoldDB" id="A0A518DSU8"/>
<evidence type="ECO:0000256" key="3">
    <source>
        <dbReference type="ARBA" id="ARBA00023122"/>
    </source>
</evidence>
<dbReference type="PIRSF" id="PIRSF004692">
    <property type="entry name" value="KdsD_KpsF"/>
    <property type="match status" value="1"/>
</dbReference>
<dbReference type="Gene3D" id="3.40.50.10490">
    <property type="entry name" value="Glucose-6-phosphate isomerase like protein, domain 1"/>
    <property type="match status" value="1"/>
</dbReference>
<feature type="domain" description="CBS" evidence="8">
    <location>
        <begin position="214"/>
        <end position="274"/>
    </location>
</feature>
<dbReference type="NCBIfam" id="TIGR00393">
    <property type="entry name" value="kpsF"/>
    <property type="match status" value="1"/>
</dbReference>
<feature type="domain" description="CBS" evidence="8">
    <location>
        <begin position="284"/>
        <end position="342"/>
    </location>
</feature>
<dbReference type="PANTHER" id="PTHR42745:SF1">
    <property type="entry name" value="ARABINOSE 5-PHOSPHATE ISOMERASE KDSD"/>
    <property type="match status" value="1"/>
</dbReference>